<name>A0A8E2EFG7_9PEZI</name>
<dbReference type="AlphaFoldDB" id="A0A8E2EFG7"/>
<keyword evidence="3" id="KW-1185">Reference proteome</keyword>
<organism evidence="2 3">
    <name type="scientific">Lepidopterella palustris CBS 459.81</name>
    <dbReference type="NCBI Taxonomy" id="1314670"/>
    <lineage>
        <taxon>Eukaryota</taxon>
        <taxon>Fungi</taxon>
        <taxon>Dikarya</taxon>
        <taxon>Ascomycota</taxon>
        <taxon>Pezizomycotina</taxon>
        <taxon>Dothideomycetes</taxon>
        <taxon>Pleosporomycetidae</taxon>
        <taxon>Mytilinidiales</taxon>
        <taxon>Argynnaceae</taxon>
        <taxon>Lepidopterella</taxon>
    </lineage>
</organism>
<dbReference type="OrthoDB" id="3889136at2759"/>
<feature type="region of interest" description="Disordered" evidence="1">
    <location>
        <begin position="65"/>
        <end position="159"/>
    </location>
</feature>
<dbReference type="EMBL" id="KV744877">
    <property type="protein sequence ID" value="OCK82839.1"/>
    <property type="molecule type" value="Genomic_DNA"/>
</dbReference>
<reference evidence="2 3" key="1">
    <citation type="journal article" date="2016" name="Nat. Commun.">
        <title>Ectomycorrhizal ecology is imprinted in the genome of the dominant symbiotic fungus Cenococcum geophilum.</title>
        <authorList>
            <consortium name="DOE Joint Genome Institute"/>
            <person name="Peter M."/>
            <person name="Kohler A."/>
            <person name="Ohm R.A."/>
            <person name="Kuo A."/>
            <person name="Krutzmann J."/>
            <person name="Morin E."/>
            <person name="Arend M."/>
            <person name="Barry K.W."/>
            <person name="Binder M."/>
            <person name="Choi C."/>
            <person name="Clum A."/>
            <person name="Copeland A."/>
            <person name="Grisel N."/>
            <person name="Haridas S."/>
            <person name="Kipfer T."/>
            <person name="LaButti K."/>
            <person name="Lindquist E."/>
            <person name="Lipzen A."/>
            <person name="Maire R."/>
            <person name="Meier B."/>
            <person name="Mihaltcheva S."/>
            <person name="Molinier V."/>
            <person name="Murat C."/>
            <person name="Poggeler S."/>
            <person name="Quandt C.A."/>
            <person name="Sperisen C."/>
            <person name="Tritt A."/>
            <person name="Tisserant E."/>
            <person name="Crous P.W."/>
            <person name="Henrissat B."/>
            <person name="Nehls U."/>
            <person name="Egli S."/>
            <person name="Spatafora J.W."/>
            <person name="Grigoriev I.V."/>
            <person name="Martin F.M."/>
        </authorList>
    </citation>
    <scope>NUCLEOTIDE SEQUENCE [LARGE SCALE GENOMIC DNA]</scope>
    <source>
        <strain evidence="2 3">CBS 459.81</strain>
    </source>
</reference>
<sequence>MAEKFKWTVENERKLLLLILGRVPSSDKEYKDLLPSFPGTNLNGVKIRVSRLRVEQRKLLEQVGTELPADAKSRPATTKFTTGRKPAARKTALAIQNEPEIVGEPAEPTNPRKRGRGAVKKPVDSNTEEDSEDLARGTSYNTKALTGAGQKLRRVEASV</sequence>
<evidence type="ECO:0000313" key="3">
    <source>
        <dbReference type="Proteomes" id="UP000250266"/>
    </source>
</evidence>
<evidence type="ECO:0000256" key="1">
    <source>
        <dbReference type="SAM" id="MobiDB-lite"/>
    </source>
</evidence>
<gene>
    <name evidence="2" type="ORF">K432DRAFT_423857</name>
</gene>
<evidence type="ECO:0000313" key="2">
    <source>
        <dbReference type="EMBL" id="OCK82839.1"/>
    </source>
</evidence>
<protein>
    <submittedName>
        <fullName evidence="2">Uncharacterized protein</fullName>
    </submittedName>
</protein>
<dbReference type="Proteomes" id="UP000250266">
    <property type="component" value="Unassembled WGS sequence"/>
</dbReference>
<accession>A0A8E2EFG7</accession>
<proteinExistence type="predicted"/>